<dbReference type="EMBL" id="JASCZI010031433">
    <property type="protein sequence ID" value="MED6126756.1"/>
    <property type="molecule type" value="Genomic_DNA"/>
</dbReference>
<evidence type="ECO:0000256" key="1">
    <source>
        <dbReference type="SAM" id="MobiDB-lite"/>
    </source>
</evidence>
<comment type="caution">
    <text evidence="2">The sequence shown here is derived from an EMBL/GenBank/DDBJ whole genome shotgun (WGS) entry which is preliminary data.</text>
</comment>
<evidence type="ECO:0000313" key="3">
    <source>
        <dbReference type="Proteomes" id="UP001341840"/>
    </source>
</evidence>
<organism evidence="2 3">
    <name type="scientific">Stylosanthes scabra</name>
    <dbReference type="NCBI Taxonomy" id="79078"/>
    <lineage>
        <taxon>Eukaryota</taxon>
        <taxon>Viridiplantae</taxon>
        <taxon>Streptophyta</taxon>
        <taxon>Embryophyta</taxon>
        <taxon>Tracheophyta</taxon>
        <taxon>Spermatophyta</taxon>
        <taxon>Magnoliopsida</taxon>
        <taxon>eudicotyledons</taxon>
        <taxon>Gunneridae</taxon>
        <taxon>Pentapetalae</taxon>
        <taxon>rosids</taxon>
        <taxon>fabids</taxon>
        <taxon>Fabales</taxon>
        <taxon>Fabaceae</taxon>
        <taxon>Papilionoideae</taxon>
        <taxon>50 kb inversion clade</taxon>
        <taxon>dalbergioids sensu lato</taxon>
        <taxon>Dalbergieae</taxon>
        <taxon>Pterocarpus clade</taxon>
        <taxon>Stylosanthes</taxon>
    </lineage>
</organism>
<proteinExistence type="predicted"/>
<sequence>MRDTQGIPKAGAYNQRRSTNGGRVGGKASPSAVSGEVGWGNGRVRDFEKRVTILVHTFELTHFKMSHVMTSLDSHILPTTIHHNYATRDLSWRNYDELWWALIDKQRDDM</sequence>
<protein>
    <submittedName>
        <fullName evidence="2">Uncharacterized protein</fullName>
    </submittedName>
</protein>
<dbReference type="Proteomes" id="UP001341840">
    <property type="component" value="Unassembled WGS sequence"/>
</dbReference>
<accession>A0ABU6RRK4</accession>
<gene>
    <name evidence="2" type="ORF">PIB30_081565</name>
</gene>
<name>A0ABU6RRK4_9FABA</name>
<feature type="region of interest" description="Disordered" evidence="1">
    <location>
        <begin position="1"/>
        <end position="35"/>
    </location>
</feature>
<keyword evidence="3" id="KW-1185">Reference proteome</keyword>
<reference evidence="2 3" key="1">
    <citation type="journal article" date="2023" name="Plants (Basel)">
        <title>Bridging the Gap: Combining Genomics and Transcriptomics Approaches to Understand Stylosanthes scabra, an Orphan Legume from the Brazilian Caatinga.</title>
        <authorList>
            <person name="Ferreira-Neto J.R.C."/>
            <person name="da Silva M.D."/>
            <person name="Binneck E."/>
            <person name="de Melo N.F."/>
            <person name="da Silva R.H."/>
            <person name="de Melo A.L.T.M."/>
            <person name="Pandolfi V."/>
            <person name="Bustamante F.O."/>
            <person name="Brasileiro-Vidal A.C."/>
            <person name="Benko-Iseppon A.M."/>
        </authorList>
    </citation>
    <scope>NUCLEOTIDE SEQUENCE [LARGE SCALE GENOMIC DNA]</scope>
    <source>
        <tissue evidence="2">Leaves</tissue>
    </source>
</reference>
<evidence type="ECO:0000313" key="2">
    <source>
        <dbReference type="EMBL" id="MED6126756.1"/>
    </source>
</evidence>